<evidence type="ECO:0000259" key="1">
    <source>
        <dbReference type="Pfam" id="PF04248"/>
    </source>
</evidence>
<protein>
    <recommendedName>
        <fullName evidence="1">DUF427 domain-containing protein</fullName>
    </recommendedName>
</protein>
<dbReference type="GeneID" id="19167070"/>
<evidence type="ECO:0000313" key="3">
    <source>
        <dbReference type="Proteomes" id="UP000019478"/>
    </source>
</evidence>
<organism evidence="2 3">
    <name type="scientific">Capronia epimyces CBS 606.96</name>
    <dbReference type="NCBI Taxonomy" id="1182542"/>
    <lineage>
        <taxon>Eukaryota</taxon>
        <taxon>Fungi</taxon>
        <taxon>Dikarya</taxon>
        <taxon>Ascomycota</taxon>
        <taxon>Pezizomycotina</taxon>
        <taxon>Eurotiomycetes</taxon>
        <taxon>Chaetothyriomycetidae</taxon>
        <taxon>Chaetothyriales</taxon>
        <taxon>Herpotrichiellaceae</taxon>
        <taxon>Capronia</taxon>
    </lineage>
</organism>
<reference evidence="2 3" key="1">
    <citation type="submission" date="2013-03" db="EMBL/GenBank/DDBJ databases">
        <title>The Genome Sequence of Capronia epimyces CBS 606.96.</title>
        <authorList>
            <consortium name="The Broad Institute Genomics Platform"/>
            <person name="Cuomo C."/>
            <person name="de Hoog S."/>
            <person name="Gorbushina A."/>
            <person name="Walker B."/>
            <person name="Young S.K."/>
            <person name="Zeng Q."/>
            <person name="Gargeya S."/>
            <person name="Fitzgerald M."/>
            <person name="Haas B."/>
            <person name="Abouelleil A."/>
            <person name="Allen A.W."/>
            <person name="Alvarado L."/>
            <person name="Arachchi H.M."/>
            <person name="Berlin A.M."/>
            <person name="Chapman S.B."/>
            <person name="Gainer-Dewar J."/>
            <person name="Goldberg J."/>
            <person name="Griggs A."/>
            <person name="Gujja S."/>
            <person name="Hansen M."/>
            <person name="Howarth C."/>
            <person name="Imamovic A."/>
            <person name="Ireland A."/>
            <person name="Larimer J."/>
            <person name="McCowan C."/>
            <person name="Murphy C."/>
            <person name="Pearson M."/>
            <person name="Poon T.W."/>
            <person name="Priest M."/>
            <person name="Roberts A."/>
            <person name="Saif S."/>
            <person name="Shea T."/>
            <person name="Sisk P."/>
            <person name="Sykes S."/>
            <person name="Wortman J."/>
            <person name="Nusbaum C."/>
            <person name="Birren B."/>
        </authorList>
    </citation>
    <scope>NUCLEOTIDE SEQUENCE [LARGE SCALE GENOMIC DNA]</scope>
    <source>
        <strain evidence="2 3">CBS 606.96</strain>
    </source>
</reference>
<proteinExistence type="predicted"/>
<dbReference type="HOGENOM" id="CLU_059611_1_1_1"/>
<dbReference type="RefSeq" id="XP_007731270.1">
    <property type="nucleotide sequence ID" value="XM_007733080.1"/>
</dbReference>
<dbReference type="PANTHER" id="PTHR34310">
    <property type="entry name" value="DUF427 DOMAIN PROTEIN (AFU_ORTHOLOGUE AFUA_3G02220)"/>
    <property type="match status" value="1"/>
</dbReference>
<evidence type="ECO:0000313" key="2">
    <source>
        <dbReference type="EMBL" id="EXJ89873.1"/>
    </source>
</evidence>
<comment type="caution">
    <text evidence="2">The sequence shown here is derived from an EMBL/GenBank/DDBJ whole genome shotgun (WGS) entry which is preliminary data.</text>
</comment>
<gene>
    <name evidence="2" type="ORF">A1O3_02940</name>
</gene>
<name>W9YBL6_9EURO</name>
<dbReference type="AlphaFoldDB" id="W9YBL6"/>
<dbReference type="Gene3D" id="2.170.150.40">
    <property type="entry name" value="Domain of unknown function (DUF427)"/>
    <property type="match status" value="1"/>
</dbReference>
<feature type="domain" description="DUF427" evidence="1">
    <location>
        <begin position="165"/>
        <end position="260"/>
    </location>
</feature>
<accession>W9YBL6</accession>
<dbReference type="STRING" id="1182542.W9YBL6"/>
<dbReference type="Proteomes" id="UP000019478">
    <property type="component" value="Unassembled WGS sequence"/>
</dbReference>
<dbReference type="eggNOG" id="ENOG502SGFY">
    <property type="taxonomic scope" value="Eukaryota"/>
</dbReference>
<dbReference type="EMBL" id="AMGY01000002">
    <property type="protein sequence ID" value="EXJ89873.1"/>
    <property type="molecule type" value="Genomic_DNA"/>
</dbReference>
<sequence length="285" mass="31690">MSTFRTVSLADLASKLLDPHADSPPKVVATAKRIRGVLNGQYIFDSTSTKLVWEHQYFPQHWIPRSAFLDAATFTDPDDGRSLHAQAKATDLSQQQQQWSVVKLSVGDKTVDALVVGDGQGSELAGLVKIDFKALDTWYEEQAQILYHPKDPFHRVDILPSGRHVRVELDGVVLADTGAEGGVMSLWETRFPARWYLPPTAVKWEHLRPSDTHTGCPYKGQASYYHAVVGGKETRDVVWWYPNPTAESALIAGLLCFYPDKVDIWVDGKPIEKIGVPVPSIKKAS</sequence>
<dbReference type="PANTHER" id="PTHR34310:SF9">
    <property type="entry name" value="BLR5716 PROTEIN"/>
    <property type="match status" value="1"/>
</dbReference>
<dbReference type="Pfam" id="PF04248">
    <property type="entry name" value="NTP_transf_9"/>
    <property type="match status" value="1"/>
</dbReference>
<keyword evidence="3" id="KW-1185">Reference proteome</keyword>
<dbReference type="InterPro" id="IPR007361">
    <property type="entry name" value="DUF427"/>
</dbReference>
<dbReference type="OrthoDB" id="18996at2759"/>
<dbReference type="InterPro" id="IPR038694">
    <property type="entry name" value="DUF427_sf"/>
</dbReference>